<organism evidence="2 3">
    <name type="scientific">Homarus americanus</name>
    <name type="common">American lobster</name>
    <dbReference type="NCBI Taxonomy" id="6706"/>
    <lineage>
        <taxon>Eukaryota</taxon>
        <taxon>Metazoa</taxon>
        <taxon>Ecdysozoa</taxon>
        <taxon>Arthropoda</taxon>
        <taxon>Crustacea</taxon>
        <taxon>Multicrustacea</taxon>
        <taxon>Malacostraca</taxon>
        <taxon>Eumalacostraca</taxon>
        <taxon>Eucarida</taxon>
        <taxon>Decapoda</taxon>
        <taxon>Pleocyemata</taxon>
        <taxon>Astacidea</taxon>
        <taxon>Nephropoidea</taxon>
        <taxon>Nephropidae</taxon>
        <taxon>Homarus</taxon>
    </lineage>
</organism>
<comment type="caution">
    <text evidence="2">The sequence shown here is derived from an EMBL/GenBank/DDBJ whole genome shotgun (WGS) entry which is preliminary data.</text>
</comment>
<dbReference type="PANTHER" id="PTHR44029:SF1">
    <property type="entry name" value="DNAJ HOMOLOG SUBFAMILY C MEMBER 21"/>
    <property type="match status" value="1"/>
</dbReference>
<keyword evidence="3" id="KW-1185">Reference proteome</keyword>
<dbReference type="InterPro" id="IPR054076">
    <property type="entry name" value="ZUO1-like_ZHD"/>
</dbReference>
<dbReference type="AlphaFoldDB" id="A0A8J5TJK9"/>
<dbReference type="EMBL" id="JAHLQT010003582">
    <property type="protein sequence ID" value="KAG7176221.1"/>
    <property type="molecule type" value="Genomic_DNA"/>
</dbReference>
<dbReference type="PROSITE" id="PS50076">
    <property type="entry name" value="DNAJ_2"/>
    <property type="match status" value="1"/>
</dbReference>
<evidence type="ECO:0000259" key="1">
    <source>
        <dbReference type="PROSITE" id="PS50076"/>
    </source>
</evidence>
<dbReference type="Gene3D" id="1.10.287.110">
    <property type="entry name" value="DnaJ domain"/>
    <property type="match status" value="1"/>
</dbReference>
<reference evidence="2" key="1">
    <citation type="journal article" date="2021" name="Sci. Adv.">
        <title>The American lobster genome reveals insights on longevity, neural, and immune adaptations.</title>
        <authorList>
            <person name="Polinski J.M."/>
            <person name="Zimin A.V."/>
            <person name="Clark K.F."/>
            <person name="Kohn A.B."/>
            <person name="Sadowski N."/>
            <person name="Timp W."/>
            <person name="Ptitsyn A."/>
            <person name="Khanna P."/>
            <person name="Romanova D.Y."/>
            <person name="Williams P."/>
            <person name="Greenwood S.J."/>
            <person name="Moroz L.L."/>
            <person name="Walt D.R."/>
            <person name="Bodnar A.G."/>
        </authorList>
    </citation>
    <scope>NUCLEOTIDE SEQUENCE</scope>
    <source>
        <strain evidence="2">GMGI-L3</strain>
    </source>
</reference>
<dbReference type="Proteomes" id="UP000747542">
    <property type="component" value="Unassembled WGS sequence"/>
</dbReference>
<evidence type="ECO:0000313" key="3">
    <source>
        <dbReference type="Proteomes" id="UP000747542"/>
    </source>
</evidence>
<dbReference type="SMART" id="SM00271">
    <property type="entry name" value="DnaJ"/>
    <property type="match status" value="1"/>
</dbReference>
<dbReference type="CDD" id="cd06257">
    <property type="entry name" value="DnaJ"/>
    <property type="match status" value="1"/>
</dbReference>
<dbReference type="Pfam" id="PF21884">
    <property type="entry name" value="ZUO1-like_ZHD"/>
    <property type="match status" value="1"/>
</dbReference>
<dbReference type="SUPFAM" id="SSF46565">
    <property type="entry name" value="Chaperone J-domain"/>
    <property type="match status" value="1"/>
</dbReference>
<name>A0A8J5TJK9_HOMAM</name>
<accession>A0A8J5TJK9</accession>
<gene>
    <name evidence="2" type="primary">Dnajc21-L2</name>
    <name evidence="2" type="ORF">Hamer_G008988</name>
</gene>
<protein>
    <submittedName>
        <fullName evidence="2">DnaJ subfamily C member 21-like 2</fullName>
    </submittedName>
</protein>
<dbReference type="GO" id="GO:0005737">
    <property type="term" value="C:cytoplasm"/>
    <property type="evidence" value="ECO:0007669"/>
    <property type="project" value="TreeGrafter"/>
</dbReference>
<dbReference type="InterPro" id="IPR036869">
    <property type="entry name" value="J_dom_sf"/>
</dbReference>
<dbReference type="InterPro" id="IPR051964">
    <property type="entry name" value="Chaperone_stress_response"/>
</dbReference>
<feature type="domain" description="J" evidence="1">
    <location>
        <begin position="1"/>
        <end position="61"/>
    </location>
</feature>
<evidence type="ECO:0000313" key="2">
    <source>
        <dbReference type="EMBL" id="KAG7176221.1"/>
    </source>
</evidence>
<proteinExistence type="predicted"/>
<dbReference type="InterPro" id="IPR001623">
    <property type="entry name" value="DnaJ_domain"/>
</dbReference>
<sequence>MRDATLTEIRQAYLRLALRCHPDKNPDDPEATKIFQRIQAAYVALNKVQCDQNRKEIPKLREEEIKTKAHFPMRTPGDRELMGSLFKEVLLRPPDSDTGFHTVFRKLFQEISYWEMKSKENTDNLPPPSFGGSNTTLEDVNKFYDYWTNFSTKMYVQTNDHQDWLLVPNKTPSKHTLKSLQRDRKKFNMDIRCLVKFVKKQNQRLVQE</sequence>
<dbReference type="PANTHER" id="PTHR44029">
    <property type="entry name" value="DNAJ HOMOLOG SUBFAMILY C MEMBER 21"/>
    <property type="match status" value="1"/>
</dbReference>
<dbReference type="Pfam" id="PF00226">
    <property type="entry name" value="DnaJ"/>
    <property type="match status" value="1"/>
</dbReference>